<evidence type="ECO:0000313" key="9">
    <source>
        <dbReference type="EMBL" id="MDT0602325.1"/>
    </source>
</evidence>
<dbReference type="Gene3D" id="3.30.70.1320">
    <property type="entry name" value="Multidrug efflux transporter AcrB pore domain like"/>
    <property type="match status" value="1"/>
</dbReference>
<dbReference type="SUPFAM" id="SSF82866">
    <property type="entry name" value="Multidrug efflux transporter AcrB transmembrane domain"/>
    <property type="match status" value="2"/>
</dbReference>
<dbReference type="Gene3D" id="1.20.1640.10">
    <property type="entry name" value="Multidrug efflux transporter AcrB transmembrane domain"/>
    <property type="match status" value="2"/>
</dbReference>
<dbReference type="PANTHER" id="PTHR32063">
    <property type="match status" value="1"/>
</dbReference>
<dbReference type="RefSeq" id="WP_311577411.1">
    <property type="nucleotide sequence ID" value="NZ_JAVRIF010000001.1"/>
</dbReference>
<evidence type="ECO:0000256" key="1">
    <source>
        <dbReference type="ARBA" id="ARBA00004651"/>
    </source>
</evidence>
<dbReference type="NCBIfam" id="TIGR00914">
    <property type="entry name" value="2A0601"/>
    <property type="match status" value="1"/>
</dbReference>
<dbReference type="EMBL" id="JAVRIF010000001">
    <property type="protein sequence ID" value="MDT0602325.1"/>
    <property type="molecule type" value="Genomic_DNA"/>
</dbReference>
<evidence type="ECO:0000256" key="7">
    <source>
        <dbReference type="ARBA" id="ARBA00023136"/>
    </source>
</evidence>
<dbReference type="InterPro" id="IPR001036">
    <property type="entry name" value="Acrflvin-R"/>
</dbReference>
<keyword evidence="10" id="KW-1185">Reference proteome</keyword>
<evidence type="ECO:0000256" key="6">
    <source>
        <dbReference type="ARBA" id="ARBA00022989"/>
    </source>
</evidence>
<feature type="transmembrane region" description="Helical" evidence="8">
    <location>
        <begin position="890"/>
        <end position="910"/>
    </location>
</feature>
<feature type="transmembrane region" description="Helical" evidence="8">
    <location>
        <begin position="864"/>
        <end position="883"/>
    </location>
</feature>
<feature type="transmembrane region" description="Helical" evidence="8">
    <location>
        <begin position="389"/>
        <end position="412"/>
    </location>
</feature>
<feature type="transmembrane region" description="Helical" evidence="8">
    <location>
        <begin position="993"/>
        <end position="1019"/>
    </location>
</feature>
<protein>
    <submittedName>
        <fullName evidence="9">CusA/CzcA family heavy metal efflux RND transporter</fullName>
    </submittedName>
</protein>
<dbReference type="Gene3D" id="3.30.70.1430">
    <property type="entry name" value="Multidrug efflux transporter AcrB pore domain"/>
    <property type="match status" value="2"/>
</dbReference>
<comment type="subcellular location">
    <subcellularLocation>
        <location evidence="1">Cell membrane</location>
        <topology evidence="1">Multi-pass membrane protein</topology>
    </subcellularLocation>
</comment>
<dbReference type="SUPFAM" id="SSF82693">
    <property type="entry name" value="Multidrug efflux transporter AcrB pore domain, PN1, PN2, PC1 and PC2 subdomains"/>
    <property type="match status" value="3"/>
</dbReference>
<dbReference type="PANTHER" id="PTHR32063:SF68">
    <property type="entry name" value="PROBALE CATION EFFLUX SYSTEM PROTEIN"/>
    <property type="match status" value="1"/>
</dbReference>
<dbReference type="Gene3D" id="3.30.70.1440">
    <property type="entry name" value="Multidrug efflux transporter AcrB pore domain"/>
    <property type="match status" value="1"/>
</dbReference>
<evidence type="ECO:0000256" key="3">
    <source>
        <dbReference type="ARBA" id="ARBA00022448"/>
    </source>
</evidence>
<dbReference type="Proteomes" id="UP001266357">
    <property type="component" value="Unassembled WGS sequence"/>
</dbReference>
<dbReference type="Pfam" id="PF00873">
    <property type="entry name" value="ACR_tran"/>
    <property type="match status" value="1"/>
</dbReference>
<comment type="caution">
    <text evidence="9">The sequence shown here is derived from an EMBL/GenBank/DDBJ whole genome shotgun (WGS) entry which is preliminary data.</text>
</comment>
<evidence type="ECO:0000256" key="2">
    <source>
        <dbReference type="ARBA" id="ARBA00010942"/>
    </source>
</evidence>
<name>A0ABU2ZXB5_9GAMM</name>
<keyword evidence="6 8" id="KW-1133">Transmembrane helix</keyword>
<proteinExistence type="inferred from homology"/>
<evidence type="ECO:0000256" key="4">
    <source>
        <dbReference type="ARBA" id="ARBA00022475"/>
    </source>
</evidence>
<keyword evidence="4" id="KW-1003">Cell membrane</keyword>
<gene>
    <name evidence="9" type="ORF">RM573_01840</name>
</gene>
<dbReference type="SUPFAM" id="SSF82714">
    <property type="entry name" value="Multidrug efflux transporter AcrB TolC docking domain, DN and DC subdomains"/>
    <property type="match status" value="2"/>
</dbReference>
<reference evidence="9 10" key="1">
    <citation type="submission" date="2023-09" db="EMBL/GenBank/DDBJ databases">
        <authorList>
            <person name="Rey-Velasco X."/>
        </authorList>
    </citation>
    <scope>NUCLEOTIDE SEQUENCE [LARGE SCALE GENOMIC DNA]</scope>
    <source>
        <strain evidence="9 10">W431</strain>
    </source>
</reference>
<feature type="transmembrane region" description="Helical" evidence="8">
    <location>
        <begin position="916"/>
        <end position="940"/>
    </location>
</feature>
<keyword evidence="7 8" id="KW-0472">Membrane</keyword>
<dbReference type="PRINTS" id="PR00702">
    <property type="entry name" value="ACRIFLAVINRP"/>
</dbReference>
<organism evidence="9 10">
    <name type="scientific">Thalassotalea castellviae</name>
    <dbReference type="NCBI Taxonomy" id="3075612"/>
    <lineage>
        <taxon>Bacteria</taxon>
        <taxon>Pseudomonadati</taxon>
        <taxon>Pseudomonadota</taxon>
        <taxon>Gammaproteobacteria</taxon>
        <taxon>Alteromonadales</taxon>
        <taxon>Colwelliaceae</taxon>
        <taxon>Thalassotalea</taxon>
    </lineage>
</organism>
<feature type="transmembrane region" description="Helical" evidence="8">
    <location>
        <begin position="360"/>
        <end position="377"/>
    </location>
</feature>
<dbReference type="Gene3D" id="3.30.2090.10">
    <property type="entry name" value="Multidrug efflux transporter AcrB TolC docking domain, DN and DC subdomains"/>
    <property type="match status" value="2"/>
</dbReference>
<dbReference type="InterPro" id="IPR004763">
    <property type="entry name" value="CusA-like"/>
</dbReference>
<comment type="similarity">
    <text evidence="2">Belongs to the resistance-nodulation-cell division (RND) (TC 2.A.6) family.</text>
</comment>
<feature type="transmembrane region" description="Helical" evidence="8">
    <location>
        <begin position="465"/>
        <end position="492"/>
    </location>
</feature>
<evidence type="ECO:0000313" key="10">
    <source>
        <dbReference type="Proteomes" id="UP001266357"/>
    </source>
</evidence>
<evidence type="ECO:0000256" key="8">
    <source>
        <dbReference type="SAM" id="Phobius"/>
    </source>
</evidence>
<keyword evidence="5 8" id="KW-0812">Transmembrane</keyword>
<sequence>MLNLLVKFSLTQRLFVSVFVLMAMFAGVNSWLSIPIDAFPEISPTQVKIVLKLPGMNAVEIESQVTKVIETELLGIPSQEMLRSTTKYSITDITIDFKDGTDIYWARQQVNERLMGIMSSLPANISGGMAPMSTPLSEVFMFTVENPLLSLTEKRELLDWQIRPLLRTVSGVADVNSLGGYVKTYAIVPNILTMQQFNISYKDIETSISLLNRNGGIGRLIKGNDALILRTEGKFEDINSIKNTVIRIIDNKVIRLSDIANVNESALTRYGAVTKDGVEATQGLIIALKNSNTAQVVEDVKNKLKEIEKSLPDGTKINVFYDRSNLINTAISTITTALGQAVILVIILLAIFLGDIRSSLVVSLSLPMAALVTFILMKQFELSANLMSLGGLVIAIGMLVDSSVVIVENIVNRLANNQHLPRLHVIFRACKEVATPVFSGTVIIIIVFTPLLLLSGLEGKLFKPVALTIVFAMLSALVLSLTIIPILASFILKNGPVTQPKLITVLQSFYTKTLTKVINKPVVIIVLSFSVFIFSFFLFQGLGKNFMPTLDEGDIIVQLEKSPSISLSASIDIDEQVEQALLKNTPEIKQIVSRTGSDELGLDPMGLNETDVFMELKPKAQWRFNSKAELIENIRATLSDYPGMNVGFTQPIQMRVSEMLTGGTGDVSIKVFGNEMQTLSKLAEQIAQLAKEIDGASDVQMAIIEGGKFINIKLLPEVASQFALSTDALSDYLKSQVEGVQVSSLLEGNRTIPIVFNGNYNHKLNQRELSSIQALKKQLILMPDNTLLPLAQIAEIRFKSGPLLIEREKGNRFSSVSVNISNRDVVSYVNELEAKIKDKIKLPTGYTLSFGGEFESQQRATNNLLLLIPLALVLIFIILFTTFNSIAKSTLILANIPFALMGGVISLYISKEYLSVPASVGFIALLGVAVLNGIVMVSYFEQTKVFATDLILRVINGANRRLRPVLMTATTAMFGLMPLAFATGPGAEIQKPLAIVVIGGLITSTITTLYLLPVFYFWLEKKNG</sequence>
<evidence type="ECO:0000256" key="5">
    <source>
        <dbReference type="ARBA" id="ARBA00022692"/>
    </source>
</evidence>
<feature type="transmembrane region" description="Helical" evidence="8">
    <location>
        <begin position="961"/>
        <end position="981"/>
    </location>
</feature>
<feature type="transmembrane region" description="Helical" evidence="8">
    <location>
        <begin position="522"/>
        <end position="542"/>
    </location>
</feature>
<accession>A0ABU2ZXB5</accession>
<feature type="transmembrane region" description="Helical" evidence="8">
    <location>
        <begin position="433"/>
        <end position="453"/>
    </location>
</feature>
<dbReference type="InterPro" id="IPR027463">
    <property type="entry name" value="AcrB_DN_DC_subdom"/>
</dbReference>
<feature type="transmembrane region" description="Helical" evidence="8">
    <location>
        <begin position="330"/>
        <end position="353"/>
    </location>
</feature>
<keyword evidence="3" id="KW-0813">Transport</keyword>